<proteinExistence type="predicted"/>
<organism evidence="1 2">
    <name type="scientific">Canavalia gladiata</name>
    <name type="common">Sword bean</name>
    <name type="synonym">Dolichos gladiatus</name>
    <dbReference type="NCBI Taxonomy" id="3824"/>
    <lineage>
        <taxon>Eukaryota</taxon>
        <taxon>Viridiplantae</taxon>
        <taxon>Streptophyta</taxon>
        <taxon>Embryophyta</taxon>
        <taxon>Tracheophyta</taxon>
        <taxon>Spermatophyta</taxon>
        <taxon>Magnoliopsida</taxon>
        <taxon>eudicotyledons</taxon>
        <taxon>Gunneridae</taxon>
        <taxon>Pentapetalae</taxon>
        <taxon>rosids</taxon>
        <taxon>fabids</taxon>
        <taxon>Fabales</taxon>
        <taxon>Fabaceae</taxon>
        <taxon>Papilionoideae</taxon>
        <taxon>50 kb inversion clade</taxon>
        <taxon>NPAAA clade</taxon>
        <taxon>indigoferoid/millettioid clade</taxon>
        <taxon>Phaseoleae</taxon>
        <taxon>Canavalia</taxon>
    </lineage>
</organism>
<gene>
    <name evidence="1" type="ORF">VNO77_02667</name>
</gene>
<protein>
    <submittedName>
        <fullName evidence="1">Uncharacterized protein</fullName>
    </submittedName>
</protein>
<comment type="caution">
    <text evidence="1">The sequence shown here is derived from an EMBL/GenBank/DDBJ whole genome shotgun (WGS) entry which is preliminary data.</text>
</comment>
<evidence type="ECO:0000313" key="2">
    <source>
        <dbReference type="Proteomes" id="UP001367508"/>
    </source>
</evidence>
<evidence type="ECO:0000313" key="1">
    <source>
        <dbReference type="EMBL" id="KAK7360658.1"/>
    </source>
</evidence>
<dbReference type="Proteomes" id="UP001367508">
    <property type="component" value="Unassembled WGS sequence"/>
</dbReference>
<accession>A0AAN9MYE9</accession>
<dbReference type="EMBL" id="JAYMYQ010000001">
    <property type="protein sequence ID" value="KAK7360658.1"/>
    <property type="molecule type" value="Genomic_DNA"/>
</dbReference>
<keyword evidence="2" id="KW-1185">Reference proteome</keyword>
<dbReference type="AlphaFoldDB" id="A0AAN9MYE9"/>
<reference evidence="1 2" key="1">
    <citation type="submission" date="2024-01" db="EMBL/GenBank/DDBJ databases">
        <title>The genomes of 5 underutilized Papilionoideae crops provide insights into root nodulation and disease resistanc.</title>
        <authorList>
            <person name="Jiang F."/>
        </authorList>
    </citation>
    <scope>NUCLEOTIDE SEQUENCE [LARGE SCALE GENOMIC DNA]</scope>
    <source>
        <strain evidence="1">LVBAO_FW01</strain>
        <tissue evidence="1">Leaves</tissue>
    </source>
</reference>
<sequence length="373" mass="41818">MDMNYDSAFQLQLNQFIHRLVALVCLNSELDNLNHLKIMLLFWSLLSAVCDPVFYTQHYLLQGLLHGTLIHVDAPYAHALFPLLAFEFHVEIELAFRWYKQNLLQSCNSPVFRIVSLVTIATLSACVSTNSCPGRYSKLGFWDSGFGKVPTAFGISTQFYDSRFFTLLVTEDPYFVLGLVFNPSSSSWGNHGLAFQTLVNDGQGNDANITTETCGQTRFGRTRKSALVSNLDWASSLFIGLETNPEILSSSKGLDSYKCGRTRKELGTTVGKICTTLWFSALNAEILVWCCIELQGKTPIYSSCNQADLVSDSYFFRQTHTLGSKWLSEQTCIHVGVMCREVRVGNFSPCLEQQSHNQPMISRFMQGSLPVPV</sequence>
<name>A0AAN9MYE9_CANGL</name>